<dbReference type="PANTHER" id="PTHR40112:SF1">
    <property type="entry name" value="H2HPP ISOMERASE"/>
    <property type="match status" value="1"/>
</dbReference>
<dbReference type="EMBL" id="DVHF01000067">
    <property type="protein sequence ID" value="HIR57171.1"/>
    <property type="molecule type" value="Genomic_DNA"/>
</dbReference>
<dbReference type="Proteomes" id="UP000886785">
    <property type="component" value="Unassembled WGS sequence"/>
</dbReference>
<feature type="domain" description="Cupin type-2" evidence="1">
    <location>
        <begin position="32"/>
        <end position="94"/>
    </location>
</feature>
<proteinExistence type="predicted"/>
<dbReference type="InterPro" id="IPR025499">
    <property type="entry name" value="KdgF"/>
</dbReference>
<reference evidence="2" key="1">
    <citation type="submission" date="2020-10" db="EMBL/GenBank/DDBJ databases">
        <authorList>
            <person name="Gilroy R."/>
        </authorList>
    </citation>
    <scope>NUCLEOTIDE SEQUENCE</scope>
    <source>
        <strain evidence="2">ChiSjej1B19-7085</strain>
    </source>
</reference>
<dbReference type="PIRSF" id="PIRSF029883">
    <property type="entry name" value="KdgF"/>
    <property type="match status" value="1"/>
</dbReference>
<dbReference type="Pfam" id="PF07883">
    <property type="entry name" value="Cupin_2"/>
    <property type="match status" value="1"/>
</dbReference>
<protein>
    <submittedName>
        <fullName evidence="2">Cupin domain-containing protein</fullName>
    </submittedName>
</protein>
<dbReference type="PANTHER" id="PTHR40112">
    <property type="entry name" value="H2HPP ISOMERASE"/>
    <property type="match status" value="1"/>
</dbReference>
<dbReference type="InterPro" id="IPR052535">
    <property type="entry name" value="Bacilysin_H2HPP_isomerase"/>
</dbReference>
<dbReference type="CDD" id="cd02238">
    <property type="entry name" value="cupin_KdgF"/>
    <property type="match status" value="1"/>
</dbReference>
<sequence length="107" mass="11827">MFVHGKDIPLQDLGGGTSRRILSYGEAMMQVEVHFEEGACGSVHTHPHTQTTYVLEGEFEFTVGDQKDIVRPGDTVYMPSGVPHGCVCKKAGTLLDIFTPMREDFLK</sequence>
<dbReference type="InterPro" id="IPR013096">
    <property type="entry name" value="Cupin_2"/>
</dbReference>
<dbReference type="SUPFAM" id="SSF51182">
    <property type="entry name" value="RmlC-like cupins"/>
    <property type="match status" value="1"/>
</dbReference>
<dbReference type="InterPro" id="IPR011051">
    <property type="entry name" value="RmlC_Cupin_sf"/>
</dbReference>
<dbReference type="InterPro" id="IPR014710">
    <property type="entry name" value="RmlC-like_jellyroll"/>
</dbReference>
<evidence type="ECO:0000313" key="2">
    <source>
        <dbReference type="EMBL" id="HIR57171.1"/>
    </source>
</evidence>
<evidence type="ECO:0000259" key="1">
    <source>
        <dbReference type="Pfam" id="PF07883"/>
    </source>
</evidence>
<gene>
    <name evidence="2" type="ORF">IAA54_05835</name>
</gene>
<accession>A0A9D1J122</accession>
<name>A0A9D1J122_9FIRM</name>
<comment type="caution">
    <text evidence="2">The sequence shown here is derived from an EMBL/GenBank/DDBJ whole genome shotgun (WGS) entry which is preliminary data.</text>
</comment>
<reference evidence="2" key="2">
    <citation type="journal article" date="2021" name="PeerJ">
        <title>Extensive microbial diversity within the chicken gut microbiome revealed by metagenomics and culture.</title>
        <authorList>
            <person name="Gilroy R."/>
            <person name="Ravi A."/>
            <person name="Getino M."/>
            <person name="Pursley I."/>
            <person name="Horton D.L."/>
            <person name="Alikhan N.F."/>
            <person name="Baker D."/>
            <person name="Gharbi K."/>
            <person name="Hall N."/>
            <person name="Watson M."/>
            <person name="Adriaenssens E.M."/>
            <person name="Foster-Nyarko E."/>
            <person name="Jarju S."/>
            <person name="Secka A."/>
            <person name="Antonio M."/>
            <person name="Oren A."/>
            <person name="Chaudhuri R.R."/>
            <person name="La Ragione R."/>
            <person name="Hildebrand F."/>
            <person name="Pallen M.J."/>
        </authorList>
    </citation>
    <scope>NUCLEOTIDE SEQUENCE</scope>
    <source>
        <strain evidence="2">ChiSjej1B19-7085</strain>
    </source>
</reference>
<organism evidence="2 3">
    <name type="scientific">Candidatus Gallacutalibacter pullicola</name>
    <dbReference type="NCBI Taxonomy" id="2840830"/>
    <lineage>
        <taxon>Bacteria</taxon>
        <taxon>Bacillati</taxon>
        <taxon>Bacillota</taxon>
        <taxon>Clostridia</taxon>
        <taxon>Eubacteriales</taxon>
        <taxon>Candidatus Gallacutalibacter</taxon>
    </lineage>
</organism>
<dbReference type="Gene3D" id="2.60.120.10">
    <property type="entry name" value="Jelly Rolls"/>
    <property type="match status" value="1"/>
</dbReference>
<evidence type="ECO:0000313" key="3">
    <source>
        <dbReference type="Proteomes" id="UP000886785"/>
    </source>
</evidence>
<dbReference type="AlphaFoldDB" id="A0A9D1J122"/>